<dbReference type="EMBL" id="JACDTQ010000773">
    <property type="protein sequence ID" value="KAF5926274.1"/>
    <property type="molecule type" value="Genomic_DNA"/>
</dbReference>
<sequence length="71" mass="8568">MFNRRKLFKFQKIGLQNDFVNENFPKQGIYEEKAKLMKQVQEKEDLLQRLKLVKTYGSKNDLSQSQLFIQK</sequence>
<evidence type="ECO:0000256" key="10">
    <source>
        <dbReference type="ARBA" id="ARBA00033234"/>
    </source>
</evidence>
<comment type="similarity">
    <text evidence="2">Belongs to the SFR1/MEI5 family.</text>
</comment>
<reference evidence="11 12" key="1">
    <citation type="journal article" date="2020" name="Mol. Biol. Evol.">
        <title>Interspecific Gene Flow and the Evolution of Specialization in Black and White Rhinoceros.</title>
        <authorList>
            <person name="Moodley Y."/>
            <person name="Westbury M.V."/>
            <person name="Russo I.M."/>
            <person name="Gopalakrishnan S."/>
            <person name="Rakotoarivelo A."/>
            <person name="Olsen R.A."/>
            <person name="Prost S."/>
            <person name="Tunstall T."/>
            <person name="Ryder O.A."/>
            <person name="Dalen L."/>
            <person name="Bruford M.W."/>
        </authorList>
    </citation>
    <scope>NUCLEOTIDE SEQUENCE [LARGE SCALE GENOMIC DNA]</scope>
    <source>
        <strain evidence="11">SBR-YM</strain>
        <tissue evidence="11">Skin</tissue>
    </source>
</reference>
<dbReference type="GO" id="GO:0032798">
    <property type="term" value="C:Swi5-Sfr1 complex"/>
    <property type="evidence" value="ECO:0007669"/>
    <property type="project" value="InterPro"/>
</dbReference>
<dbReference type="AlphaFoldDB" id="A0A7J7FEX6"/>
<dbReference type="GO" id="GO:0003713">
    <property type="term" value="F:transcription coactivator activity"/>
    <property type="evidence" value="ECO:0007669"/>
    <property type="project" value="InterPro"/>
</dbReference>
<dbReference type="PANTHER" id="PTHR28643">
    <property type="entry name" value="SWI5-DEPENDENT RECOMBINATION DNA REPAIR PROTEIN 1 HOMOLOG"/>
    <property type="match status" value="1"/>
</dbReference>
<evidence type="ECO:0000313" key="12">
    <source>
        <dbReference type="Proteomes" id="UP000551758"/>
    </source>
</evidence>
<protein>
    <recommendedName>
        <fullName evidence="3">Swi5-dependent recombination DNA repair protein 1 homolog</fullName>
    </recommendedName>
    <alternativeName>
        <fullName evidence="10">Meiosis protein 5 homolog</fullName>
    </alternativeName>
</protein>
<name>A0A7J7FEX6_DICBM</name>
<evidence type="ECO:0000256" key="5">
    <source>
        <dbReference type="ARBA" id="ARBA00023015"/>
    </source>
</evidence>
<organism evidence="11 12">
    <name type="scientific">Diceros bicornis minor</name>
    <name type="common">South-central black rhinoceros</name>
    <dbReference type="NCBI Taxonomy" id="77932"/>
    <lineage>
        <taxon>Eukaryota</taxon>
        <taxon>Metazoa</taxon>
        <taxon>Chordata</taxon>
        <taxon>Craniata</taxon>
        <taxon>Vertebrata</taxon>
        <taxon>Euteleostomi</taxon>
        <taxon>Mammalia</taxon>
        <taxon>Eutheria</taxon>
        <taxon>Laurasiatheria</taxon>
        <taxon>Perissodactyla</taxon>
        <taxon>Rhinocerotidae</taxon>
        <taxon>Diceros</taxon>
    </lineage>
</organism>
<evidence type="ECO:0000256" key="9">
    <source>
        <dbReference type="ARBA" id="ARBA00023242"/>
    </source>
</evidence>
<evidence type="ECO:0000256" key="2">
    <source>
        <dbReference type="ARBA" id="ARBA00008729"/>
    </source>
</evidence>
<evidence type="ECO:0000256" key="3">
    <source>
        <dbReference type="ARBA" id="ARBA00014688"/>
    </source>
</evidence>
<dbReference type="PANTHER" id="PTHR28643:SF1">
    <property type="entry name" value="SWI5-DEPENDENT RECOMBINATION DNA REPAIR PROTEIN 1 HOMOLOG"/>
    <property type="match status" value="1"/>
</dbReference>
<keyword evidence="9" id="KW-0539">Nucleus</keyword>
<keyword evidence="6" id="KW-0175">Coiled coil</keyword>
<comment type="caution">
    <text evidence="11">The sequence shown here is derived from an EMBL/GenBank/DDBJ whole genome shotgun (WGS) entry which is preliminary data.</text>
</comment>
<gene>
    <name evidence="11" type="ORF">HPG69_011404</name>
</gene>
<evidence type="ECO:0000256" key="8">
    <source>
        <dbReference type="ARBA" id="ARBA00023204"/>
    </source>
</evidence>
<evidence type="ECO:0000256" key="7">
    <source>
        <dbReference type="ARBA" id="ARBA00023163"/>
    </source>
</evidence>
<keyword evidence="12" id="KW-1185">Reference proteome</keyword>
<evidence type="ECO:0000256" key="1">
    <source>
        <dbReference type="ARBA" id="ARBA00004123"/>
    </source>
</evidence>
<proteinExistence type="inferred from homology"/>
<dbReference type="GO" id="GO:0000724">
    <property type="term" value="P:double-strand break repair via homologous recombination"/>
    <property type="evidence" value="ECO:0007669"/>
    <property type="project" value="InterPro"/>
</dbReference>
<dbReference type="InterPro" id="IPR042429">
    <property type="entry name" value="SFR1"/>
</dbReference>
<accession>A0A7J7FEX6</accession>
<evidence type="ECO:0000313" key="11">
    <source>
        <dbReference type="EMBL" id="KAF5926274.1"/>
    </source>
</evidence>
<evidence type="ECO:0000256" key="6">
    <source>
        <dbReference type="ARBA" id="ARBA00023054"/>
    </source>
</evidence>
<keyword evidence="4" id="KW-0227">DNA damage</keyword>
<keyword evidence="8" id="KW-0234">DNA repair</keyword>
<keyword evidence="5" id="KW-0805">Transcription regulation</keyword>
<keyword evidence="7" id="KW-0804">Transcription</keyword>
<dbReference type="Pfam" id="PF10376">
    <property type="entry name" value="Mei5"/>
    <property type="match status" value="1"/>
</dbReference>
<comment type="subcellular location">
    <subcellularLocation>
        <location evidence="1">Nucleus</location>
    </subcellularLocation>
</comment>
<dbReference type="Proteomes" id="UP000551758">
    <property type="component" value="Unassembled WGS sequence"/>
</dbReference>
<dbReference type="InterPro" id="IPR018468">
    <property type="entry name" value="SFR1/Mei5"/>
</dbReference>
<evidence type="ECO:0000256" key="4">
    <source>
        <dbReference type="ARBA" id="ARBA00022763"/>
    </source>
</evidence>